<keyword evidence="2 4" id="KW-0547">Nucleotide-binding</keyword>
<evidence type="ECO:0000313" key="5">
    <source>
        <dbReference type="EMBL" id="MEM5501745.1"/>
    </source>
</evidence>
<evidence type="ECO:0000256" key="1">
    <source>
        <dbReference type="ARBA" id="ARBA00010638"/>
    </source>
</evidence>
<keyword evidence="4" id="KW-0479">Metal-binding</keyword>
<dbReference type="InterPro" id="IPR037171">
    <property type="entry name" value="NagB/RpiA_transferase-like"/>
</dbReference>
<evidence type="ECO:0000313" key="6">
    <source>
        <dbReference type="Proteomes" id="UP001477870"/>
    </source>
</evidence>
<evidence type="ECO:0000256" key="2">
    <source>
        <dbReference type="ARBA" id="ARBA00022741"/>
    </source>
</evidence>
<dbReference type="PANTHER" id="PTHR23407">
    <property type="entry name" value="ATPASE INHIBITOR/5-FORMYLTETRAHYDROFOLATE CYCLO-LIGASE"/>
    <property type="match status" value="1"/>
</dbReference>
<organism evidence="5 6">
    <name type="scientific">Ahrensia kielensis</name>
    <dbReference type="NCBI Taxonomy" id="76980"/>
    <lineage>
        <taxon>Bacteria</taxon>
        <taxon>Pseudomonadati</taxon>
        <taxon>Pseudomonadota</taxon>
        <taxon>Alphaproteobacteria</taxon>
        <taxon>Hyphomicrobiales</taxon>
        <taxon>Ahrensiaceae</taxon>
        <taxon>Ahrensia</taxon>
    </lineage>
</organism>
<dbReference type="PANTHER" id="PTHR23407:SF1">
    <property type="entry name" value="5-FORMYLTETRAHYDROFOLATE CYCLO-LIGASE"/>
    <property type="match status" value="1"/>
</dbReference>
<keyword evidence="6" id="KW-1185">Reference proteome</keyword>
<dbReference type="RefSeq" id="WP_342848184.1">
    <property type="nucleotide sequence ID" value="NZ_JBBMQO010000004.1"/>
</dbReference>
<dbReference type="GO" id="GO:0030272">
    <property type="term" value="F:5-formyltetrahydrofolate cyclo-ligase activity"/>
    <property type="evidence" value="ECO:0007669"/>
    <property type="project" value="UniProtKB-EC"/>
</dbReference>
<dbReference type="InterPro" id="IPR002698">
    <property type="entry name" value="FTHF_cligase"/>
</dbReference>
<dbReference type="NCBIfam" id="TIGR02727">
    <property type="entry name" value="MTHFS_bact"/>
    <property type="match status" value="1"/>
</dbReference>
<dbReference type="EMBL" id="JBBMQO010000004">
    <property type="protein sequence ID" value="MEM5501745.1"/>
    <property type="molecule type" value="Genomic_DNA"/>
</dbReference>
<accession>A0ABU9T6I7</accession>
<name>A0ABU9T6I7_9HYPH</name>
<gene>
    <name evidence="5" type="ORF">WNY59_09095</name>
</gene>
<proteinExistence type="inferred from homology"/>
<sequence length="213" mass="22987">MGAVSVLILTILSGRTKVAINQPLTKNEMRKAALAARDAMLNAERIEAGLALTAYSDALGIEAGQIVSGFFPIRSEIDIRPLMAELATRFNAKLCLPVVIDQQTIEFRHYLHGAELVPTGFGTYGPSEEAEVLDPDVLLIPLAAVDRQGNRIGYGGGYYDRAIEKLHIKGKSPKLIGVAFESQRVVKIDAEAHDIALHAVLTENGLQVISTAK</sequence>
<dbReference type="SUPFAM" id="SSF100950">
    <property type="entry name" value="NagB/RpiA/CoA transferase-like"/>
    <property type="match status" value="1"/>
</dbReference>
<comment type="catalytic activity">
    <reaction evidence="4">
        <text>(6S)-5-formyl-5,6,7,8-tetrahydrofolate + ATP = (6R)-5,10-methenyltetrahydrofolate + ADP + phosphate</text>
        <dbReference type="Rhea" id="RHEA:10488"/>
        <dbReference type="ChEBI" id="CHEBI:30616"/>
        <dbReference type="ChEBI" id="CHEBI:43474"/>
        <dbReference type="ChEBI" id="CHEBI:57455"/>
        <dbReference type="ChEBI" id="CHEBI:57457"/>
        <dbReference type="ChEBI" id="CHEBI:456216"/>
        <dbReference type="EC" id="6.3.3.2"/>
    </reaction>
</comment>
<keyword evidence="4" id="KW-0460">Magnesium</keyword>
<evidence type="ECO:0000256" key="3">
    <source>
        <dbReference type="ARBA" id="ARBA00022840"/>
    </source>
</evidence>
<dbReference type="Gene3D" id="3.40.50.10420">
    <property type="entry name" value="NagB/RpiA/CoA transferase-like"/>
    <property type="match status" value="1"/>
</dbReference>
<reference evidence="5 6" key="1">
    <citation type="submission" date="2024-03" db="EMBL/GenBank/DDBJ databases">
        <title>Community enrichment and isolation of bacterial strains for fucoidan degradation.</title>
        <authorList>
            <person name="Sichert A."/>
        </authorList>
    </citation>
    <scope>NUCLEOTIDE SEQUENCE [LARGE SCALE GENOMIC DNA]</scope>
    <source>
        <strain evidence="5 6">AS62</strain>
    </source>
</reference>
<dbReference type="PIRSF" id="PIRSF006806">
    <property type="entry name" value="FTHF_cligase"/>
    <property type="match status" value="1"/>
</dbReference>
<comment type="caution">
    <text evidence="5">The sequence shown here is derived from an EMBL/GenBank/DDBJ whole genome shotgun (WGS) entry which is preliminary data.</text>
</comment>
<dbReference type="Pfam" id="PF01812">
    <property type="entry name" value="5-FTHF_cyc-lig"/>
    <property type="match status" value="1"/>
</dbReference>
<evidence type="ECO:0000256" key="4">
    <source>
        <dbReference type="RuleBase" id="RU361279"/>
    </source>
</evidence>
<dbReference type="Proteomes" id="UP001477870">
    <property type="component" value="Unassembled WGS sequence"/>
</dbReference>
<keyword evidence="5" id="KW-0436">Ligase</keyword>
<protein>
    <recommendedName>
        <fullName evidence="4">5-formyltetrahydrofolate cyclo-ligase</fullName>
        <ecNumber evidence="4">6.3.3.2</ecNumber>
    </recommendedName>
</protein>
<keyword evidence="3 4" id="KW-0067">ATP-binding</keyword>
<comment type="similarity">
    <text evidence="1 4">Belongs to the 5-formyltetrahydrofolate cyclo-ligase family.</text>
</comment>
<comment type="cofactor">
    <cofactor evidence="4">
        <name>Mg(2+)</name>
        <dbReference type="ChEBI" id="CHEBI:18420"/>
    </cofactor>
</comment>
<dbReference type="InterPro" id="IPR024185">
    <property type="entry name" value="FTHF_cligase-like_sf"/>
</dbReference>
<dbReference type="EC" id="6.3.3.2" evidence="4"/>